<reference evidence="3 4" key="1">
    <citation type="submission" date="2023-07" db="EMBL/GenBank/DDBJ databases">
        <title>Sorghum-associated microbial communities from plants grown in Nebraska, USA.</title>
        <authorList>
            <person name="Schachtman D."/>
        </authorList>
    </citation>
    <scope>NUCLEOTIDE SEQUENCE [LARGE SCALE GENOMIC DNA]</scope>
    <source>
        <strain evidence="3 4">CC222</strain>
    </source>
</reference>
<keyword evidence="1" id="KW-0812">Transmembrane</keyword>
<keyword evidence="1" id="KW-0472">Membrane</keyword>
<evidence type="ECO:0000313" key="4">
    <source>
        <dbReference type="Proteomes" id="UP001226577"/>
    </source>
</evidence>
<evidence type="ECO:0000259" key="2">
    <source>
        <dbReference type="Pfam" id="PF13400"/>
    </source>
</evidence>
<accession>A0ABT9RPG0</accession>
<dbReference type="Pfam" id="PF13400">
    <property type="entry name" value="Tad"/>
    <property type="match status" value="1"/>
</dbReference>
<name>A0ABT9RPG0_9MICC</name>
<keyword evidence="4" id="KW-1185">Reference proteome</keyword>
<organism evidence="3 4">
    <name type="scientific">Pseudarthrobacter enclensis</name>
    <dbReference type="NCBI Taxonomy" id="993070"/>
    <lineage>
        <taxon>Bacteria</taxon>
        <taxon>Bacillati</taxon>
        <taxon>Actinomycetota</taxon>
        <taxon>Actinomycetes</taxon>
        <taxon>Micrococcales</taxon>
        <taxon>Micrococcaceae</taxon>
        <taxon>Pseudarthrobacter</taxon>
    </lineage>
</organism>
<proteinExistence type="predicted"/>
<dbReference type="EMBL" id="JAUSRE010000003">
    <property type="protein sequence ID" value="MDP9887115.1"/>
    <property type="molecule type" value="Genomic_DNA"/>
</dbReference>
<dbReference type="InterPro" id="IPR028087">
    <property type="entry name" value="Tad_N"/>
</dbReference>
<keyword evidence="1" id="KW-1133">Transmembrane helix</keyword>
<evidence type="ECO:0000313" key="3">
    <source>
        <dbReference type="EMBL" id="MDP9887115.1"/>
    </source>
</evidence>
<dbReference type="Proteomes" id="UP001226577">
    <property type="component" value="Unassembled WGS sequence"/>
</dbReference>
<comment type="caution">
    <text evidence="3">The sequence shown here is derived from an EMBL/GenBank/DDBJ whole genome shotgun (WGS) entry which is preliminary data.</text>
</comment>
<sequence length="343" mass="35556">MRRLNLTKRTHDGERGAVSVIVALMLVVLLGFGAMAVDVAMMYSERTQLHNGADAAALAIAQKCASNLTDPDCSPTSTLAANLANNNANDSLSNLKSVVLDKTNRKVTVTVASQEAGHTPNQVSLFFARALGLNTTEVNAPASVQWGSPTKGLAAFPITISICQVRGQYGVMQLLQMHGTGANPSCNYGPSGAAVDGGFGGLKQDPNACGATIDISKSTAGGDTGNNPPPYCDTLLNSWAADMTAGKDVIVLIPIFNAVTGTGTNAIFGLTTFAAFKVAGWKFGPTGLPYTFRNRTPDVPAALQCKEPCRGIIGTFVKYVSLANGYTLGPVNPDGATVVVLSS</sequence>
<dbReference type="RefSeq" id="WP_307304292.1">
    <property type="nucleotide sequence ID" value="NZ_JAUSRE010000003.1"/>
</dbReference>
<feature type="transmembrane region" description="Helical" evidence="1">
    <location>
        <begin position="20"/>
        <end position="43"/>
    </location>
</feature>
<feature type="domain" description="Putative Flp pilus-assembly TadG-like N-terminal" evidence="2">
    <location>
        <begin position="16"/>
        <end position="59"/>
    </location>
</feature>
<protein>
    <submittedName>
        <fullName evidence="3">Flp pilus assembly protein TadG</fullName>
    </submittedName>
</protein>
<evidence type="ECO:0000256" key="1">
    <source>
        <dbReference type="SAM" id="Phobius"/>
    </source>
</evidence>
<gene>
    <name evidence="3" type="ORF">J2X98_000686</name>
</gene>